<dbReference type="AlphaFoldDB" id="A0A8T0GGX3"/>
<accession>A0A8T0GGX3</accession>
<sequence>MSTWDCSCFQSLSAFLIAQRDLIHQGKHGMRICYGSGRRHGGSELGQTIHQLCLRHLLRRAHKPLHPQRRLTCNRPGSSVEDRGSGEAPGSEAGAAMVVSDSCGDSSPTHCESSAGRPWHSF</sequence>
<organism evidence="2 3">
    <name type="scientific">Ceratodon purpureus</name>
    <name type="common">Fire moss</name>
    <name type="synonym">Dicranum purpureum</name>
    <dbReference type="NCBI Taxonomy" id="3225"/>
    <lineage>
        <taxon>Eukaryota</taxon>
        <taxon>Viridiplantae</taxon>
        <taxon>Streptophyta</taxon>
        <taxon>Embryophyta</taxon>
        <taxon>Bryophyta</taxon>
        <taxon>Bryophytina</taxon>
        <taxon>Bryopsida</taxon>
        <taxon>Dicranidae</taxon>
        <taxon>Pseudoditrichales</taxon>
        <taxon>Ditrichaceae</taxon>
        <taxon>Ceratodon</taxon>
    </lineage>
</organism>
<protein>
    <submittedName>
        <fullName evidence="2">Uncharacterized protein</fullName>
    </submittedName>
</protein>
<evidence type="ECO:0000256" key="1">
    <source>
        <dbReference type="SAM" id="MobiDB-lite"/>
    </source>
</evidence>
<feature type="compositionally biased region" description="Low complexity" evidence="1">
    <location>
        <begin position="86"/>
        <end position="96"/>
    </location>
</feature>
<comment type="caution">
    <text evidence="2">The sequence shown here is derived from an EMBL/GenBank/DDBJ whole genome shotgun (WGS) entry which is preliminary data.</text>
</comment>
<feature type="compositionally biased region" description="Polar residues" evidence="1">
    <location>
        <begin position="103"/>
        <end position="112"/>
    </location>
</feature>
<gene>
    <name evidence="2" type="ORF">KC19_11G127600</name>
</gene>
<dbReference type="Proteomes" id="UP000822688">
    <property type="component" value="Chromosome 11"/>
</dbReference>
<evidence type="ECO:0000313" key="2">
    <source>
        <dbReference type="EMBL" id="KAG0557409.1"/>
    </source>
</evidence>
<evidence type="ECO:0000313" key="3">
    <source>
        <dbReference type="Proteomes" id="UP000822688"/>
    </source>
</evidence>
<dbReference type="EMBL" id="CM026432">
    <property type="protein sequence ID" value="KAG0557409.1"/>
    <property type="molecule type" value="Genomic_DNA"/>
</dbReference>
<feature type="region of interest" description="Disordered" evidence="1">
    <location>
        <begin position="65"/>
        <end position="122"/>
    </location>
</feature>
<keyword evidence="3" id="KW-1185">Reference proteome</keyword>
<name>A0A8T0GGX3_CERPU</name>
<reference evidence="2 3" key="1">
    <citation type="submission" date="2020-06" db="EMBL/GenBank/DDBJ databases">
        <title>WGS assembly of Ceratodon purpureus strain R40.</title>
        <authorList>
            <person name="Carey S.B."/>
            <person name="Jenkins J."/>
            <person name="Shu S."/>
            <person name="Lovell J.T."/>
            <person name="Sreedasyam A."/>
            <person name="Maumus F."/>
            <person name="Tiley G.P."/>
            <person name="Fernandez-Pozo N."/>
            <person name="Barry K."/>
            <person name="Chen C."/>
            <person name="Wang M."/>
            <person name="Lipzen A."/>
            <person name="Daum C."/>
            <person name="Saski C.A."/>
            <person name="Payton A.C."/>
            <person name="Mcbreen J.C."/>
            <person name="Conrad R.E."/>
            <person name="Kollar L.M."/>
            <person name="Olsson S."/>
            <person name="Huttunen S."/>
            <person name="Landis J.B."/>
            <person name="Wickett N.J."/>
            <person name="Johnson M.G."/>
            <person name="Rensing S.A."/>
            <person name="Grimwood J."/>
            <person name="Schmutz J."/>
            <person name="Mcdaniel S.F."/>
        </authorList>
    </citation>
    <scope>NUCLEOTIDE SEQUENCE [LARGE SCALE GENOMIC DNA]</scope>
    <source>
        <strain evidence="2 3">R40</strain>
    </source>
</reference>
<proteinExistence type="predicted"/>